<evidence type="ECO:0000313" key="3">
    <source>
        <dbReference type="EMBL" id="TYO96891.1"/>
    </source>
</evidence>
<evidence type="ECO:0000256" key="1">
    <source>
        <dbReference type="SAM" id="MobiDB-lite"/>
    </source>
</evidence>
<dbReference type="RefSeq" id="WP_166510757.1">
    <property type="nucleotide sequence ID" value="NZ_VNHM01000003.1"/>
</dbReference>
<reference evidence="3 4" key="1">
    <citation type="submission" date="2019-07" db="EMBL/GenBank/DDBJ databases">
        <title>Genomic Encyclopedia of Type Strains, Phase I: the one thousand microbial genomes (KMG-I) project.</title>
        <authorList>
            <person name="Kyrpides N."/>
        </authorList>
    </citation>
    <scope>NUCLEOTIDE SEQUENCE [LARGE SCALE GENOMIC DNA]</scope>
    <source>
        <strain evidence="3 4">DSM 6562</strain>
    </source>
</reference>
<dbReference type="EMBL" id="VNHM01000003">
    <property type="protein sequence ID" value="TYO96891.1"/>
    <property type="molecule type" value="Genomic_DNA"/>
</dbReference>
<protein>
    <submittedName>
        <fullName evidence="3">PRiA4b ORF-3-like protein</fullName>
    </submittedName>
</protein>
<dbReference type="Pfam" id="PF07929">
    <property type="entry name" value="PRiA4_ORF3"/>
    <property type="match status" value="1"/>
</dbReference>
<sequence length="437" mass="51096">MLNTINDFETFCTYLEENRPKLTKVRNELGKKDCYAINALLSRPRELDGPKYLQPVYLTINLFFHIIKATGLFVRETKKNGEGYLVPSPKLEKFRALNSCSKYMFLFRTYWTKLDYRELYWNTLAMSGHFIYMRIGLEALKDTKPGERVFADIEDFRNAYDWSNPIHRFFVTAGPVIHHLRDFGFWEYEEAQIKDKLLFGKNDPGVKAVTLTDFGPAMIRACLNRPYELYNERPDVKLIERCWYDEHLKPLLDKPGIERASANTPKEPFEKAFEAIFPAAAIDSTAINAMYKVTDRRMDTGDGNVYILKVSLNRRAWRRIRISAANTLHHLHEAIQDAFDFYDDHLYAFFMDGQLWSKNAYWSREGEQPPYADKAVIGQLGLTRGQNFLYLFDFGDEWKFDVRVEEILDSDLPPERPLVTGKKGASPEQYPSYEDDY</sequence>
<dbReference type="InterPro" id="IPR024047">
    <property type="entry name" value="MM3350-like_sf"/>
</dbReference>
<feature type="domain" description="Plasmid pRiA4b Orf3-like" evidence="2">
    <location>
        <begin position="305"/>
        <end position="428"/>
    </location>
</feature>
<keyword evidence="4" id="KW-1185">Reference proteome</keyword>
<dbReference type="PANTHER" id="PTHR41878">
    <property type="entry name" value="LEXA REPRESSOR-RELATED"/>
    <property type="match status" value="1"/>
</dbReference>
<feature type="region of interest" description="Disordered" evidence="1">
    <location>
        <begin position="412"/>
        <end position="437"/>
    </location>
</feature>
<evidence type="ECO:0000259" key="2">
    <source>
        <dbReference type="Pfam" id="PF07929"/>
    </source>
</evidence>
<proteinExistence type="predicted"/>
<organism evidence="3 4">
    <name type="scientific">Desulfallas thermosapovorans DSM 6562</name>
    <dbReference type="NCBI Taxonomy" id="1121431"/>
    <lineage>
        <taxon>Bacteria</taxon>
        <taxon>Bacillati</taxon>
        <taxon>Bacillota</taxon>
        <taxon>Clostridia</taxon>
        <taxon>Eubacteriales</taxon>
        <taxon>Desulfallaceae</taxon>
        <taxon>Desulfallas</taxon>
    </lineage>
</organism>
<dbReference type="Proteomes" id="UP000323166">
    <property type="component" value="Unassembled WGS sequence"/>
</dbReference>
<dbReference type="AlphaFoldDB" id="A0A5S4ZV80"/>
<accession>A0A5S4ZV80</accession>
<dbReference type="PANTHER" id="PTHR41878:SF1">
    <property type="entry name" value="TNPR PROTEIN"/>
    <property type="match status" value="1"/>
</dbReference>
<evidence type="ECO:0000313" key="4">
    <source>
        <dbReference type="Proteomes" id="UP000323166"/>
    </source>
</evidence>
<dbReference type="SUPFAM" id="SSF159941">
    <property type="entry name" value="MM3350-like"/>
    <property type="match status" value="1"/>
</dbReference>
<name>A0A5S4ZV80_9FIRM</name>
<comment type="caution">
    <text evidence="3">The sequence shown here is derived from an EMBL/GenBank/DDBJ whole genome shotgun (WGS) entry which is preliminary data.</text>
</comment>
<dbReference type="InterPro" id="IPR012912">
    <property type="entry name" value="Plasmid_pRiA4b_Orf3-like"/>
</dbReference>
<gene>
    <name evidence="3" type="ORF">LX24_00701</name>
</gene>
<dbReference type="Gene3D" id="3.10.290.30">
    <property type="entry name" value="MM3350-like"/>
    <property type="match status" value="1"/>
</dbReference>